<dbReference type="KEGG" id="pdx:Psed_6084"/>
<dbReference type="AlphaFoldDB" id="F4CLQ7"/>
<organism evidence="1 2">
    <name type="scientific">Pseudonocardia dioxanivorans (strain ATCC 55486 / DSM 44775 / JCM 13855 / CB1190)</name>
    <dbReference type="NCBI Taxonomy" id="675635"/>
    <lineage>
        <taxon>Bacteria</taxon>
        <taxon>Bacillati</taxon>
        <taxon>Actinomycetota</taxon>
        <taxon>Actinomycetes</taxon>
        <taxon>Pseudonocardiales</taxon>
        <taxon>Pseudonocardiaceae</taxon>
        <taxon>Pseudonocardia</taxon>
    </lineage>
</organism>
<evidence type="ECO:0000313" key="2">
    <source>
        <dbReference type="Proteomes" id="UP000007809"/>
    </source>
</evidence>
<gene>
    <name evidence="1" type="ordered locus">Psed_6084</name>
</gene>
<sequence>MGYFCRRLYPAEHAPIAGRMLSAEIPWHRMTEHLDTGRVQVDGEVVADSELSAPRQSAALMLNIP</sequence>
<evidence type="ECO:0000313" key="1">
    <source>
        <dbReference type="EMBL" id="AEA28189.1"/>
    </source>
</evidence>
<dbReference type="Proteomes" id="UP000007809">
    <property type="component" value="Chromosome"/>
</dbReference>
<name>F4CLQ7_PSEUX</name>
<dbReference type="EMBL" id="CP002593">
    <property type="protein sequence ID" value="AEA28189.1"/>
    <property type="molecule type" value="Genomic_DNA"/>
</dbReference>
<protein>
    <submittedName>
        <fullName evidence="1">Uncharacterized protein</fullName>
    </submittedName>
</protein>
<proteinExistence type="predicted"/>
<keyword evidence="2" id="KW-1185">Reference proteome</keyword>
<accession>F4CLQ7</accession>
<dbReference type="STRING" id="675635.Psed_6084"/>
<dbReference type="HOGENOM" id="CLU_2846662_0_0_11"/>
<reference evidence="1 2" key="1">
    <citation type="journal article" date="2011" name="J. Bacteriol.">
        <title>Genome sequence of the 1,4-dioxane-degrading Pseudonocardia dioxanivorans strain CB1190.</title>
        <authorList>
            <person name="Sales C.M."/>
            <person name="Mahendra S."/>
            <person name="Grostern A."/>
            <person name="Parales R.E."/>
            <person name="Goodwin L.A."/>
            <person name="Woyke T."/>
            <person name="Nolan M."/>
            <person name="Lapidus A."/>
            <person name="Chertkov O."/>
            <person name="Ovchinnikova G."/>
            <person name="Sczyrba A."/>
            <person name="Alvarez-Cohen L."/>
        </authorList>
    </citation>
    <scope>NUCLEOTIDE SEQUENCE [LARGE SCALE GENOMIC DNA]</scope>
    <source>
        <strain evidence="2">ATCC 55486 / DSM 44775 / JCM 13855 / CB1190</strain>
    </source>
</reference>